<protein>
    <submittedName>
        <fullName evidence="2">Uncharacterized protein</fullName>
    </submittedName>
</protein>
<evidence type="ECO:0000313" key="2">
    <source>
        <dbReference type="EMBL" id="KAH1082771.1"/>
    </source>
</evidence>
<evidence type="ECO:0000313" key="3">
    <source>
        <dbReference type="Proteomes" id="UP000828251"/>
    </source>
</evidence>
<keyword evidence="3" id="KW-1185">Reference proteome</keyword>
<dbReference type="AlphaFoldDB" id="A0A9D3VHC9"/>
<name>A0A9D3VHC9_9ROSI</name>
<gene>
    <name evidence="2" type="ORF">J1N35_022532</name>
</gene>
<sequence length="58" mass="6144">MTGSLFKGGSRKVPTENGHIGPAPKIKQRKVLAIRDFTLGCGRVAAPITRPSEQAPSD</sequence>
<evidence type="ECO:0000256" key="1">
    <source>
        <dbReference type="SAM" id="MobiDB-lite"/>
    </source>
</evidence>
<organism evidence="2 3">
    <name type="scientific">Gossypium stocksii</name>
    <dbReference type="NCBI Taxonomy" id="47602"/>
    <lineage>
        <taxon>Eukaryota</taxon>
        <taxon>Viridiplantae</taxon>
        <taxon>Streptophyta</taxon>
        <taxon>Embryophyta</taxon>
        <taxon>Tracheophyta</taxon>
        <taxon>Spermatophyta</taxon>
        <taxon>Magnoliopsida</taxon>
        <taxon>eudicotyledons</taxon>
        <taxon>Gunneridae</taxon>
        <taxon>Pentapetalae</taxon>
        <taxon>rosids</taxon>
        <taxon>malvids</taxon>
        <taxon>Malvales</taxon>
        <taxon>Malvaceae</taxon>
        <taxon>Malvoideae</taxon>
        <taxon>Gossypium</taxon>
    </lineage>
</organism>
<proteinExistence type="predicted"/>
<dbReference type="EMBL" id="JAIQCV010000007">
    <property type="protein sequence ID" value="KAH1082771.1"/>
    <property type="molecule type" value="Genomic_DNA"/>
</dbReference>
<feature type="region of interest" description="Disordered" evidence="1">
    <location>
        <begin position="1"/>
        <end position="26"/>
    </location>
</feature>
<accession>A0A9D3VHC9</accession>
<reference evidence="2 3" key="1">
    <citation type="journal article" date="2021" name="Plant Biotechnol. J.">
        <title>Multi-omics assisted identification of the key and species-specific regulatory components of drought-tolerant mechanisms in Gossypium stocksii.</title>
        <authorList>
            <person name="Yu D."/>
            <person name="Ke L."/>
            <person name="Zhang D."/>
            <person name="Wu Y."/>
            <person name="Sun Y."/>
            <person name="Mei J."/>
            <person name="Sun J."/>
            <person name="Sun Y."/>
        </authorList>
    </citation>
    <scope>NUCLEOTIDE SEQUENCE [LARGE SCALE GENOMIC DNA]</scope>
    <source>
        <strain evidence="3">cv. E1</strain>
        <tissue evidence="2">Leaf</tissue>
    </source>
</reference>
<comment type="caution">
    <text evidence="2">The sequence shown here is derived from an EMBL/GenBank/DDBJ whole genome shotgun (WGS) entry which is preliminary data.</text>
</comment>
<dbReference type="Proteomes" id="UP000828251">
    <property type="component" value="Unassembled WGS sequence"/>
</dbReference>